<feature type="signal peptide" evidence="1">
    <location>
        <begin position="1"/>
        <end position="19"/>
    </location>
</feature>
<reference evidence="2 3" key="1">
    <citation type="submission" date="2006-02" db="EMBL/GenBank/DDBJ databases">
        <authorList>
            <person name="Moran M.A."/>
            <person name="Kjelleberg S."/>
            <person name="Egan S."/>
            <person name="Saunders N."/>
            <person name="Thomas T."/>
            <person name="Ferriera S."/>
            <person name="Johnson J."/>
            <person name="Kravitz S."/>
            <person name="Halpern A."/>
            <person name="Remington K."/>
            <person name="Beeson K."/>
            <person name="Tran B."/>
            <person name="Rogers Y.-H."/>
            <person name="Friedman R."/>
            <person name="Venter J.C."/>
        </authorList>
    </citation>
    <scope>NUCLEOTIDE SEQUENCE [LARGE SCALE GENOMIC DNA]</scope>
    <source>
        <strain evidence="2 3">D2</strain>
    </source>
</reference>
<dbReference type="Proteomes" id="UP000006201">
    <property type="component" value="Unassembled WGS sequence"/>
</dbReference>
<comment type="caution">
    <text evidence="2">The sequence shown here is derived from an EMBL/GenBank/DDBJ whole genome shotgun (WGS) entry which is preliminary data.</text>
</comment>
<dbReference type="OrthoDB" id="5592079at2"/>
<evidence type="ECO:0008006" key="4">
    <source>
        <dbReference type="Google" id="ProtNLM"/>
    </source>
</evidence>
<dbReference type="HOGENOM" id="CLU_076081_0_0_6"/>
<dbReference type="STRING" id="87626.PTD2_09014"/>
<protein>
    <recommendedName>
        <fullName evidence="4">Transglutaminase-like domain-containing protein</fullName>
    </recommendedName>
</protein>
<keyword evidence="3" id="KW-1185">Reference proteome</keyword>
<evidence type="ECO:0000313" key="3">
    <source>
        <dbReference type="Proteomes" id="UP000006201"/>
    </source>
</evidence>
<name>A4C9A8_9GAMM</name>
<evidence type="ECO:0000313" key="2">
    <source>
        <dbReference type="EMBL" id="EAR29173.1"/>
    </source>
</evidence>
<accession>A4C9A8</accession>
<proteinExistence type="predicted"/>
<dbReference type="AlphaFoldDB" id="A4C9A8"/>
<sequence>MVKLIISLLLAISYGSALAAFELTEQTLENSIVYNYRWQDANDQPQSLSFELDSNVINNANRRFKRYEPNLVLNSVYQALLDKASTYNPREVKIKFKKNHNKLSYSITTKKPELTREVRLALSNTEKNAQQALLKDLSYIAFNSPWYGKSIKVDHVQFAAEAIEQITPIADAIKSQLQYHRPRDVINFTLNWVQSIPYQALEDRKTSNGSGFNPPLKVISENSGDCDSKMVLLGAILKNIYPRLSIAFIYLPEHALIGFQLPKLKSDEFTDIEGLHYLLAEPVGPALIPLAEIAPSSAQYVNTQSYYHELF</sequence>
<evidence type="ECO:0000256" key="1">
    <source>
        <dbReference type="SAM" id="SignalP"/>
    </source>
</evidence>
<keyword evidence="1" id="KW-0732">Signal</keyword>
<dbReference type="RefSeq" id="WP_009838434.1">
    <property type="nucleotide sequence ID" value="NZ_AAOH01000003.1"/>
</dbReference>
<feature type="chain" id="PRO_5002666049" description="Transglutaminase-like domain-containing protein" evidence="1">
    <location>
        <begin position="20"/>
        <end position="311"/>
    </location>
</feature>
<dbReference type="EMBL" id="AAOH01000003">
    <property type="protein sequence ID" value="EAR29173.1"/>
    <property type="molecule type" value="Genomic_DNA"/>
</dbReference>
<organism evidence="2 3">
    <name type="scientific">Pseudoalteromonas tunicata D2</name>
    <dbReference type="NCBI Taxonomy" id="87626"/>
    <lineage>
        <taxon>Bacteria</taxon>
        <taxon>Pseudomonadati</taxon>
        <taxon>Pseudomonadota</taxon>
        <taxon>Gammaproteobacteria</taxon>
        <taxon>Alteromonadales</taxon>
        <taxon>Pseudoalteromonadaceae</taxon>
        <taxon>Pseudoalteromonas</taxon>
    </lineage>
</organism>
<dbReference type="eggNOG" id="ENOG5031DN4">
    <property type="taxonomic scope" value="Bacteria"/>
</dbReference>
<gene>
    <name evidence="2" type="ORF">PTD2_09014</name>
</gene>